<reference evidence="6" key="1">
    <citation type="submission" date="2022-11" db="EMBL/GenBank/DDBJ databases">
        <authorList>
            <person name="Kikuchi T."/>
        </authorList>
    </citation>
    <scope>NUCLEOTIDE SEQUENCE</scope>
    <source>
        <strain evidence="6">PS1010</strain>
    </source>
</reference>
<evidence type="ECO:0000313" key="7">
    <source>
        <dbReference type="Proteomes" id="UP001152747"/>
    </source>
</evidence>
<accession>A0A9P1J5D3</accession>
<name>A0A9P1J5D3_9PELO</name>
<dbReference type="OrthoDB" id="7312725at2759"/>
<dbReference type="AlphaFoldDB" id="A0A9P1J5D3"/>
<evidence type="ECO:0000256" key="3">
    <source>
        <dbReference type="ARBA" id="ARBA00022833"/>
    </source>
</evidence>
<keyword evidence="7" id="KW-1185">Reference proteome</keyword>
<evidence type="ECO:0000313" key="6">
    <source>
        <dbReference type="EMBL" id="CAI5456617.1"/>
    </source>
</evidence>
<dbReference type="EMBL" id="CANHGI010000006">
    <property type="protein sequence ID" value="CAI5456617.1"/>
    <property type="molecule type" value="Genomic_DNA"/>
</dbReference>
<dbReference type="Proteomes" id="UP001152747">
    <property type="component" value="Unassembled WGS sequence"/>
</dbReference>
<sequence length="182" mass="21455">MPTGRCRYCLKSLNKKSMTKIPKNPTLRQIWIDILGEKFAETMKIVGMEQNMYFGHICRTHFEGAPKYRSADCFPIRMTGREENEARERASRIQKNGSTDFSANSTDENICRICDVKFDPLIYKIPIPTRYEHVNKFSEIFGQGFMDRIIEHPEPHFMCFSHVLEKHCETPGIFDFFKRRFL</sequence>
<gene>
    <name evidence="6" type="ORF">CAMP_LOCUS19254</name>
</gene>
<proteinExistence type="predicted"/>
<dbReference type="InterPro" id="IPR006612">
    <property type="entry name" value="THAP_Znf"/>
</dbReference>
<evidence type="ECO:0000259" key="5">
    <source>
        <dbReference type="Pfam" id="PF05485"/>
    </source>
</evidence>
<keyword evidence="1" id="KW-0479">Metal-binding</keyword>
<organism evidence="6 7">
    <name type="scientific">Caenorhabditis angaria</name>
    <dbReference type="NCBI Taxonomy" id="860376"/>
    <lineage>
        <taxon>Eukaryota</taxon>
        <taxon>Metazoa</taxon>
        <taxon>Ecdysozoa</taxon>
        <taxon>Nematoda</taxon>
        <taxon>Chromadorea</taxon>
        <taxon>Rhabditida</taxon>
        <taxon>Rhabditina</taxon>
        <taxon>Rhabditomorpha</taxon>
        <taxon>Rhabditoidea</taxon>
        <taxon>Rhabditidae</taxon>
        <taxon>Peloderinae</taxon>
        <taxon>Caenorhabditis</taxon>
    </lineage>
</organism>
<keyword evidence="2" id="KW-0863">Zinc-finger</keyword>
<keyword evidence="3" id="KW-0862">Zinc</keyword>
<keyword evidence="4" id="KW-0238">DNA-binding</keyword>
<protein>
    <recommendedName>
        <fullName evidence="5">THAP-type domain-containing protein</fullName>
    </recommendedName>
</protein>
<feature type="domain" description="THAP-type" evidence="5">
    <location>
        <begin position="9"/>
        <end position="76"/>
    </location>
</feature>
<evidence type="ECO:0000256" key="2">
    <source>
        <dbReference type="ARBA" id="ARBA00022771"/>
    </source>
</evidence>
<evidence type="ECO:0000256" key="4">
    <source>
        <dbReference type="ARBA" id="ARBA00023125"/>
    </source>
</evidence>
<comment type="caution">
    <text evidence="6">The sequence shown here is derived from an EMBL/GenBank/DDBJ whole genome shotgun (WGS) entry which is preliminary data.</text>
</comment>
<dbReference type="Pfam" id="PF05485">
    <property type="entry name" value="THAP"/>
    <property type="match status" value="1"/>
</dbReference>
<evidence type="ECO:0000256" key="1">
    <source>
        <dbReference type="ARBA" id="ARBA00022723"/>
    </source>
</evidence>